<dbReference type="PANTHER" id="PTHR43289">
    <property type="entry name" value="MITOGEN-ACTIVATED PROTEIN KINASE KINASE KINASE 20-RELATED"/>
    <property type="match status" value="1"/>
</dbReference>
<evidence type="ECO:0000256" key="4">
    <source>
        <dbReference type="ARBA" id="ARBA00022741"/>
    </source>
</evidence>
<dbReference type="PROSITE" id="PS50011">
    <property type="entry name" value="PROTEIN_KINASE_DOM"/>
    <property type="match status" value="1"/>
</dbReference>
<feature type="compositionally biased region" description="Polar residues" evidence="7">
    <location>
        <begin position="267"/>
        <end position="284"/>
    </location>
</feature>
<dbReference type="Gene3D" id="1.10.510.10">
    <property type="entry name" value="Transferase(Phosphotransferase) domain 1"/>
    <property type="match status" value="1"/>
</dbReference>
<evidence type="ECO:0000256" key="6">
    <source>
        <dbReference type="ARBA" id="ARBA00022840"/>
    </source>
</evidence>
<feature type="compositionally biased region" description="Basic and acidic residues" evidence="7">
    <location>
        <begin position="417"/>
        <end position="432"/>
    </location>
</feature>
<feature type="compositionally biased region" description="Acidic residues" evidence="7">
    <location>
        <begin position="617"/>
        <end position="635"/>
    </location>
</feature>
<sequence length="778" mass="80390">MSDSAPGPSWAPGYDTSDVLKQGRRAVIVRATRATSGADVVLKVLAADAGRNELDRLRTLGGVSGVVPLLDAGTTTAGDMFVVLPHYPDGSFADMLSRVGPAPIQEAAAVARSISVALGAMHARGLTHNDVTPGNVLRAGRTPVLTGFGFVMPVGQAFSPPEASEEVFLHSSPEALRGEARTPASDVYQLASTIWTMLTGQAPFSSTDGGPFDPHAYANRVLGEAPRPIGRQDVSRKLRGVLTRALAKRPEERYANAAEFSAAFEQARTSRPATTMSGSNTPVTGGNVPLSGPNEPVRDPSGGHPPLSGPNAAFSGPNTPLSGPNTAFSGPNPPLSGPNASLNHPTGGHAPQGGATGGHAAFSGPHPSLSGSTGGNAPITGGNASFGPGTGASATGGHAPFSGPNPAFGGPEAPSFGEHRGPAEPVHQKRPQEPASGPQRPFQAPEHPAAPPPVEEPPTGSWFPPDPPKPEGRSLRSETPARLQTSTSLRFPNRPLPTPEERERHGAVPERESPNTTAEIAMARLRGEEISPRVAWARLEGWTGGAEDSRLPVDEVVEEKREGSDPVWDAPDPTSGRQPRWREHLHIAVTVCGILLVTSVASAFAATSSSGPVVAAAEEDEETEAAEGAEGEEAEAPAVTAEPSPLPSVDPPTDVALDDTLSGVTLTWTDRTGGTGSYFVLGGQQGHDLMTLARTGPGAVTAQVSTENTVAEYCFVVVAVEGGSAPADEVCTSRAAERAEAERRAEEEAAAEAEEEEAEEEEEEDAQPSDAPSPSSED</sequence>
<dbReference type="Pfam" id="PF00069">
    <property type="entry name" value="Pkinase"/>
    <property type="match status" value="1"/>
</dbReference>
<evidence type="ECO:0000313" key="10">
    <source>
        <dbReference type="Proteomes" id="UP000467124"/>
    </source>
</evidence>
<dbReference type="SMART" id="SM00220">
    <property type="entry name" value="S_TKc"/>
    <property type="match status" value="1"/>
</dbReference>
<feature type="compositionally biased region" description="Basic and acidic residues" evidence="7">
    <location>
        <begin position="499"/>
        <end position="513"/>
    </location>
</feature>
<name>A0A7K2IS18_9ACTN</name>
<dbReference type="Proteomes" id="UP000467124">
    <property type="component" value="Unassembled WGS sequence"/>
</dbReference>
<dbReference type="InterPro" id="IPR000719">
    <property type="entry name" value="Prot_kinase_dom"/>
</dbReference>
<protein>
    <recommendedName>
        <fullName evidence="1">non-specific serine/threonine protein kinase</fullName>
        <ecNumber evidence="1">2.7.11.1</ecNumber>
    </recommendedName>
</protein>
<comment type="caution">
    <text evidence="9">The sequence shown here is derived from an EMBL/GenBank/DDBJ whole genome shotgun (WGS) entry which is preliminary data.</text>
</comment>
<organism evidence="9 10">
    <name type="scientific">Nocardiopsis alba</name>
    <dbReference type="NCBI Taxonomy" id="53437"/>
    <lineage>
        <taxon>Bacteria</taxon>
        <taxon>Bacillati</taxon>
        <taxon>Actinomycetota</taxon>
        <taxon>Actinomycetes</taxon>
        <taxon>Streptosporangiales</taxon>
        <taxon>Nocardiopsidaceae</taxon>
        <taxon>Nocardiopsis</taxon>
    </lineage>
</organism>
<dbReference type="InterPro" id="IPR011009">
    <property type="entry name" value="Kinase-like_dom_sf"/>
</dbReference>
<feature type="compositionally biased region" description="Basic and acidic residues" evidence="7">
    <location>
        <begin position="735"/>
        <end position="747"/>
    </location>
</feature>
<dbReference type="RefSeq" id="WP_161110842.1">
    <property type="nucleotide sequence ID" value="NZ_WWHY01000001.1"/>
</dbReference>
<dbReference type="EMBL" id="WWHY01000001">
    <property type="protein sequence ID" value="MYR32666.1"/>
    <property type="molecule type" value="Genomic_DNA"/>
</dbReference>
<feature type="compositionally biased region" description="Low complexity" evidence="7">
    <location>
        <begin position="768"/>
        <end position="778"/>
    </location>
</feature>
<dbReference type="AlphaFoldDB" id="A0A7K2IS18"/>
<dbReference type="EC" id="2.7.11.1" evidence="1"/>
<dbReference type="CDD" id="cd14014">
    <property type="entry name" value="STKc_PknB_like"/>
    <property type="match status" value="1"/>
</dbReference>
<keyword evidence="4" id="KW-0547">Nucleotide-binding</keyword>
<dbReference type="PANTHER" id="PTHR43289:SF6">
    <property type="entry name" value="SERINE_THREONINE-PROTEIN KINASE NEKL-3"/>
    <property type="match status" value="1"/>
</dbReference>
<evidence type="ECO:0000256" key="5">
    <source>
        <dbReference type="ARBA" id="ARBA00022777"/>
    </source>
</evidence>
<keyword evidence="5 9" id="KW-0418">Kinase</keyword>
<feature type="region of interest" description="Disordered" evidence="7">
    <location>
        <begin position="266"/>
        <end position="517"/>
    </location>
</feature>
<dbReference type="GO" id="GO:0005524">
    <property type="term" value="F:ATP binding"/>
    <property type="evidence" value="ECO:0007669"/>
    <property type="project" value="UniProtKB-KW"/>
</dbReference>
<reference evidence="9 10" key="1">
    <citation type="journal article" date="2019" name="Nat. Commun.">
        <title>The antimicrobial potential of Streptomyces from insect microbiomes.</title>
        <authorList>
            <person name="Chevrette M.G."/>
            <person name="Carlson C.M."/>
            <person name="Ortega H.E."/>
            <person name="Thomas C."/>
            <person name="Ananiev G.E."/>
            <person name="Barns K.J."/>
            <person name="Book A.J."/>
            <person name="Cagnazzo J."/>
            <person name="Carlos C."/>
            <person name="Flanigan W."/>
            <person name="Grubbs K.J."/>
            <person name="Horn H.A."/>
            <person name="Hoffmann F.M."/>
            <person name="Klassen J.L."/>
            <person name="Knack J.J."/>
            <person name="Lewin G.R."/>
            <person name="McDonald B.R."/>
            <person name="Muller L."/>
            <person name="Melo W.G.P."/>
            <person name="Pinto-Tomas A.A."/>
            <person name="Schmitz A."/>
            <person name="Wendt-Pienkowski E."/>
            <person name="Wildman S."/>
            <person name="Zhao M."/>
            <person name="Zhang F."/>
            <person name="Bugni T.S."/>
            <person name="Andes D.R."/>
            <person name="Pupo M.T."/>
            <person name="Currie C.R."/>
        </authorList>
    </citation>
    <scope>NUCLEOTIDE SEQUENCE [LARGE SCALE GENOMIC DNA]</scope>
    <source>
        <strain evidence="9 10">SID5840</strain>
    </source>
</reference>
<keyword evidence="3" id="KW-0808">Transferase</keyword>
<feature type="compositionally biased region" description="Polar residues" evidence="7">
    <location>
        <begin position="316"/>
        <end position="329"/>
    </location>
</feature>
<keyword evidence="6" id="KW-0067">ATP-binding</keyword>
<proteinExistence type="predicted"/>
<dbReference type="GO" id="GO:0004674">
    <property type="term" value="F:protein serine/threonine kinase activity"/>
    <property type="evidence" value="ECO:0007669"/>
    <property type="project" value="UniProtKB-KW"/>
</dbReference>
<evidence type="ECO:0000256" key="7">
    <source>
        <dbReference type="SAM" id="MobiDB-lite"/>
    </source>
</evidence>
<feature type="region of interest" description="Disordered" evidence="7">
    <location>
        <begin position="609"/>
        <end position="658"/>
    </location>
</feature>
<accession>A0A7K2IS18</accession>
<feature type="compositionally biased region" description="Acidic residues" evidence="7">
    <location>
        <begin position="748"/>
        <end position="767"/>
    </location>
</feature>
<evidence type="ECO:0000256" key="1">
    <source>
        <dbReference type="ARBA" id="ARBA00012513"/>
    </source>
</evidence>
<evidence type="ECO:0000259" key="8">
    <source>
        <dbReference type="PROSITE" id="PS50011"/>
    </source>
</evidence>
<evidence type="ECO:0000256" key="2">
    <source>
        <dbReference type="ARBA" id="ARBA00022527"/>
    </source>
</evidence>
<gene>
    <name evidence="9" type="ORF">GTW20_10360</name>
</gene>
<evidence type="ECO:0000313" key="9">
    <source>
        <dbReference type="EMBL" id="MYR32666.1"/>
    </source>
</evidence>
<dbReference type="SUPFAM" id="SSF56112">
    <property type="entry name" value="Protein kinase-like (PK-like)"/>
    <property type="match status" value="1"/>
</dbReference>
<feature type="region of interest" description="Disordered" evidence="7">
    <location>
        <begin position="557"/>
        <end position="578"/>
    </location>
</feature>
<feature type="region of interest" description="Disordered" evidence="7">
    <location>
        <begin position="729"/>
        <end position="778"/>
    </location>
</feature>
<keyword evidence="2" id="KW-0723">Serine/threonine-protein kinase</keyword>
<feature type="domain" description="Protein kinase" evidence="8">
    <location>
        <begin position="14"/>
        <end position="265"/>
    </location>
</feature>
<evidence type="ECO:0000256" key="3">
    <source>
        <dbReference type="ARBA" id="ARBA00022679"/>
    </source>
</evidence>